<protein>
    <recommendedName>
        <fullName evidence="2">Calcineurin-like phosphoesterase domain-containing protein</fullName>
    </recommendedName>
</protein>
<reference evidence="4" key="2">
    <citation type="submission" date="2016-04" db="EMBL/GenBank/DDBJ databases">
        <title>Complete Genome and Plasmid Sequences for Rhodococcus fascians D188 and Draft Sequences for Rhodococcus spp. Isolates PBTS 1 and PBTS 2.</title>
        <authorList>
            <person name="Stamer R."/>
            <person name="Vereecke D."/>
            <person name="Zhang Y."/>
            <person name="Schilkey F."/>
            <person name="Devitt N."/>
            <person name="Randall J."/>
        </authorList>
    </citation>
    <scope>NUCLEOTIDE SEQUENCE [LARGE SCALE GENOMIC DNA]</scope>
    <source>
        <strain evidence="4">PBTS2</strain>
    </source>
</reference>
<dbReference type="Pfam" id="PF12850">
    <property type="entry name" value="Metallophos_2"/>
    <property type="match status" value="1"/>
</dbReference>
<comment type="similarity">
    <text evidence="1">Belongs to the metallophosphoesterase superfamily. YfcE family.</text>
</comment>
<feature type="domain" description="Calcineurin-like phosphoesterase" evidence="2">
    <location>
        <begin position="37"/>
        <end position="218"/>
    </location>
</feature>
<dbReference type="SUPFAM" id="SSF56300">
    <property type="entry name" value="Metallo-dependent phosphatases"/>
    <property type="match status" value="1"/>
</dbReference>
<dbReference type="EMBL" id="CP015220">
    <property type="protein sequence ID" value="AMY21606.1"/>
    <property type="molecule type" value="Genomic_DNA"/>
</dbReference>
<dbReference type="InterPro" id="IPR024654">
    <property type="entry name" value="Calcineurin-like_PHP_lpxH"/>
</dbReference>
<name>A0A143QFI9_RHOFA</name>
<reference evidence="3 4" key="1">
    <citation type="journal article" date="2016" name="Genome Announc.">
        <title>Complete Genome and Plasmid Sequences for Rhodococcus fascians D188 and Draft Sequences for Rhodococcus Isolates PBTS 1 and PBTS 2.</title>
        <authorList>
            <person name="Stamler R.A."/>
            <person name="Vereecke D."/>
            <person name="Zhang Y."/>
            <person name="Schilkey F."/>
            <person name="Devitt N."/>
            <person name="Randall J.J."/>
        </authorList>
    </citation>
    <scope>NUCLEOTIDE SEQUENCE [LARGE SCALE GENOMIC DNA]</scope>
    <source>
        <strain evidence="3 4">PBTS2</strain>
    </source>
</reference>
<evidence type="ECO:0000313" key="4">
    <source>
        <dbReference type="Proteomes" id="UP000076038"/>
    </source>
</evidence>
<accession>A0A143QFI9</accession>
<dbReference type="InterPro" id="IPR050126">
    <property type="entry name" value="Ap4A_hydrolase"/>
</dbReference>
<dbReference type="InterPro" id="IPR011152">
    <property type="entry name" value="Pesterase_MJ0912"/>
</dbReference>
<gene>
    <name evidence="3" type="ORF">A3Q41_00282</name>
</gene>
<dbReference type="AlphaFoldDB" id="A0A143QFI9"/>
<dbReference type="GO" id="GO:0005737">
    <property type="term" value="C:cytoplasm"/>
    <property type="evidence" value="ECO:0007669"/>
    <property type="project" value="TreeGrafter"/>
</dbReference>
<evidence type="ECO:0000313" key="3">
    <source>
        <dbReference type="EMBL" id="AMY21606.1"/>
    </source>
</evidence>
<dbReference type="PATRIC" id="fig|1653479.3.peg.280"/>
<dbReference type="GO" id="GO:0016791">
    <property type="term" value="F:phosphatase activity"/>
    <property type="evidence" value="ECO:0007669"/>
    <property type="project" value="TreeGrafter"/>
</dbReference>
<dbReference type="PANTHER" id="PTHR42850">
    <property type="entry name" value="METALLOPHOSPHOESTERASE"/>
    <property type="match status" value="1"/>
</dbReference>
<organism evidence="3 4">
    <name type="scientific">Rhodococcoides fascians</name>
    <name type="common">Rhodococcus fascians</name>
    <dbReference type="NCBI Taxonomy" id="1828"/>
    <lineage>
        <taxon>Bacteria</taxon>
        <taxon>Bacillati</taxon>
        <taxon>Actinomycetota</taxon>
        <taxon>Actinomycetes</taxon>
        <taxon>Mycobacteriales</taxon>
        <taxon>Nocardiaceae</taxon>
        <taxon>Rhodococcoides</taxon>
    </lineage>
</organism>
<sequence>MEKSPIEDGDPRAKSPTLDEGCRVAVECPRCDPVLVRVALIADIHGNIAALDAVLEDIERQCVDSVVNLGDLLSGGLHPRRTADRLMALGFPTIAGNHDRYLLEQEPDSMGSWDRHAHDRLDDEHRRWLGSLPFSLELGNGILAVHGTPTDDQQYFLHSVDPHGSREATEVEIIERAAGFTDRSVIACGHTHLQRQWTLPSGTLVVNPGSVGAPAYDDDQPYPHVMESGSPHARYAVLDDHGTGSWTVSFERVEYDHVGAADDARAHGMTDIADALLTGFVGPTPREQSH</sequence>
<dbReference type="Gene3D" id="3.60.21.10">
    <property type="match status" value="1"/>
</dbReference>
<dbReference type="Proteomes" id="UP000076038">
    <property type="component" value="Chromosome"/>
</dbReference>
<proteinExistence type="inferred from homology"/>
<evidence type="ECO:0000259" key="2">
    <source>
        <dbReference type="Pfam" id="PF12850"/>
    </source>
</evidence>
<dbReference type="PANTHER" id="PTHR42850:SF2">
    <property type="entry name" value="BLL5683 PROTEIN"/>
    <property type="match status" value="1"/>
</dbReference>
<keyword evidence="4" id="KW-1185">Reference proteome</keyword>
<evidence type="ECO:0000256" key="1">
    <source>
        <dbReference type="ARBA" id="ARBA00008950"/>
    </source>
</evidence>
<dbReference type="KEGG" id="rhs:A3Q41_00282"/>
<dbReference type="InterPro" id="IPR029052">
    <property type="entry name" value="Metallo-depent_PP-like"/>
</dbReference>
<dbReference type="PIRSF" id="PIRSF000883">
    <property type="entry name" value="Pesterase_MJ0912"/>
    <property type="match status" value="1"/>
</dbReference>